<dbReference type="OrthoDB" id="3542635at2"/>
<protein>
    <submittedName>
        <fullName evidence="2">Immunity protein 35</fullName>
    </submittedName>
</protein>
<dbReference type="AlphaFoldDB" id="A0A1H6EDZ3"/>
<dbReference type="EMBL" id="FNVT01000009">
    <property type="protein sequence ID" value="SEG95982.1"/>
    <property type="molecule type" value="Genomic_DNA"/>
</dbReference>
<evidence type="ECO:0000313" key="2">
    <source>
        <dbReference type="EMBL" id="SEG95982.1"/>
    </source>
</evidence>
<organism evidence="2 3">
    <name type="scientific">Nonomuraea solani</name>
    <dbReference type="NCBI Taxonomy" id="1144553"/>
    <lineage>
        <taxon>Bacteria</taxon>
        <taxon>Bacillati</taxon>
        <taxon>Actinomycetota</taxon>
        <taxon>Actinomycetes</taxon>
        <taxon>Streptosporangiales</taxon>
        <taxon>Streptosporangiaceae</taxon>
        <taxon>Nonomuraea</taxon>
    </lineage>
</organism>
<dbReference type="Proteomes" id="UP000236732">
    <property type="component" value="Unassembled WGS sequence"/>
</dbReference>
<sequence>MIGKERAEQVVRAYIADELSAVGEGLVVHDAVTVERPYGWFFTITTAEFVETGDPGTTYAGLGPVLVRRADGGLVEFDSMYTGEAAAEVYEEGL</sequence>
<proteinExistence type="predicted"/>
<dbReference type="RefSeq" id="WP_103959471.1">
    <property type="nucleotide sequence ID" value="NZ_FNVT01000009.1"/>
</dbReference>
<name>A0A1H6EDZ3_9ACTN</name>
<evidence type="ECO:0000259" key="1">
    <source>
        <dbReference type="Pfam" id="PF15567"/>
    </source>
</evidence>
<dbReference type="Pfam" id="PF15567">
    <property type="entry name" value="Imm35"/>
    <property type="match status" value="1"/>
</dbReference>
<evidence type="ECO:0000313" key="3">
    <source>
        <dbReference type="Proteomes" id="UP000236732"/>
    </source>
</evidence>
<gene>
    <name evidence="2" type="ORF">SAMN05444920_109226</name>
</gene>
<reference evidence="2 3" key="1">
    <citation type="submission" date="2016-10" db="EMBL/GenBank/DDBJ databases">
        <authorList>
            <person name="de Groot N.N."/>
        </authorList>
    </citation>
    <scope>NUCLEOTIDE SEQUENCE [LARGE SCALE GENOMIC DNA]</scope>
    <source>
        <strain evidence="2 3">CGMCC 4.7037</strain>
    </source>
</reference>
<accession>A0A1H6EDZ3</accession>
<dbReference type="InterPro" id="IPR029082">
    <property type="entry name" value="Imm35"/>
</dbReference>
<feature type="domain" description="Immunity protein 35" evidence="1">
    <location>
        <begin position="20"/>
        <end position="75"/>
    </location>
</feature>
<keyword evidence="3" id="KW-1185">Reference proteome</keyword>